<dbReference type="EMBL" id="JAQZHK010000009">
    <property type="protein sequence ID" value="MDY3513468.1"/>
    <property type="molecule type" value="Genomic_DNA"/>
</dbReference>
<proteinExistence type="predicted"/>
<organism evidence="2 3">
    <name type="scientific">Riemerella anatipestifer</name>
    <name type="common">Moraxella anatipestifer</name>
    <dbReference type="NCBI Taxonomy" id="34085"/>
    <lineage>
        <taxon>Bacteria</taxon>
        <taxon>Pseudomonadati</taxon>
        <taxon>Bacteroidota</taxon>
        <taxon>Flavobacteriia</taxon>
        <taxon>Flavobacteriales</taxon>
        <taxon>Weeksellaceae</taxon>
        <taxon>Riemerella</taxon>
    </lineage>
</organism>
<dbReference type="PANTHER" id="PTHR46320">
    <property type="entry name" value="GLYCEROPHOSPHODIESTER PHOSPHODIESTERASE 1"/>
    <property type="match status" value="1"/>
</dbReference>
<reference evidence="2" key="1">
    <citation type="submission" date="2023-01" db="EMBL/GenBank/DDBJ databases">
        <title>Genome-based studies on antimicrobial resistance profiles of Riemerella anatipestifer in China, 1994 to 2021.</title>
        <authorList>
            <person name="Yang Z."/>
            <person name="Zhu D."/>
        </authorList>
    </citation>
    <scope>NUCLEOTIDE SEQUENCE</scope>
    <source>
        <strain evidence="2">RCAD1218</strain>
    </source>
</reference>
<dbReference type="AlphaFoldDB" id="A0AAP6HH10"/>
<accession>A0AAP6HH10</accession>
<dbReference type="GO" id="GO:0008889">
    <property type="term" value="F:glycerophosphodiester phosphodiesterase activity"/>
    <property type="evidence" value="ECO:0007669"/>
    <property type="project" value="TreeGrafter"/>
</dbReference>
<dbReference type="PANTHER" id="PTHR46320:SF1">
    <property type="entry name" value="GLYCEROPHOSPHODIESTER PHOSPHODIESTERASE 1"/>
    <property type="match status" value="1"/>
</dbReference>
<dbReference type="Pfam" id="PF16387">
    <property type="entry name" value="DUF4996"/>
    <property type="match status" value="1"/>
</dbReference>
<dbReference type="GO" id="GO:0006644">
    <property type="term" value="P:phospholipid metabolic process"/>
    <property type="evidence" value="ECO:0007669"/>
    <property type="project" value="TreeGrafter"/>
</dbReference>
<dbReference type="GO" id="GO:0070291">
    <property type="term" value="P:N-acylethanolamine metabolic process"/>
    <property type="evidence" value="ECO:0007669"/>
    <property type="project" value="TreeGrafter"/>
</dbReference>
<dbReference type="RefSeq" id="WP_214193006.1">
    <property type="nucleotide sequence ID" value="NZ_CP081928.1"/>
</dbReference>
<protein>
    <submittedName>
        <fullName evidence="2">Glycerophosphodiester phosphodiesterase family protein</fullName>
    </submittedName>
</protein>
<dbReference type="CDD" id="cd08566">
    <property type="entry name" value="GDPD_AtGDE_like"/>
    <property type="match status" value="1"/>
</dbReference>
<dbReference type="Gene3D" id="3.20.20.190">
    <property type="entry name" value="Phosphatidylinositol (PI) phosphodiesterase"/>
    <property type="match status" value="1"/>
</dbReference>
<dbReference type="InterPro" id="IPR017946">
    <property type="entry name" value="PLC-like_Pdiesterase_TIM-brl"/>
</dbReference>
<name>A0AAP6HH10_RIEAN</name>
<dbReference type="Pfam" id="PF03009">
    <property type="entry name" value="GDPD"/>
    <property type="match status" value="1"/>
</dbReference>
<evidence type="ECO:0000313" key="2">
    <source>
        <dbReference type="EMBL" id="MDY3513468.1"/>
    </source>
</evidence>
<dbReference type="InterPro" id="IPR032160">
    <property type="entry name" value="DUF4996"/>
</dbReference>
<sequence length="293" mass="34384">MKKIIAIVFLFQNITYQIFAQVSLSKFPDDKVMVVAHRADWRDAPENSIWAIRKAIEKGVDMVELDVAITKDSILILMHDKTIDRTTTGKGSPKDYTLAELKNFYLRDGLGVKTQMKIPTLEEALNETRGKVLVNLDKGFNYIHLIYPLLKKKNMLDQVLFKGTETYKDFNIKYGNIKSEILFMPIIRLAEQEGWNKINEYLENYVPYGFEFTVGETEENLIDFSKFRDKKIKVWVNALWPHHNARNHDDLALENPSIYQWYLDKKINIVQTDRPLELINFLKSKNKKFREDN</sequence>
<dbReference type="GO" id="GO:0006580">
    <property type="term" value="P:ethanolamine metabolic process"/>
    <property type="evidence" value="ECO:0007669"/>
    <property type="project" value="TreeGrafter"/>
</dbReference>
<dbReference type="GO" id="GO:0005886">
    <property type="term" value="C:plasma membrane"/>
    <property type="evidence" value="ECO:0007669"/>
    <property type="project" value="TreeGrafter"/>
</dbReference>
<dbReference type="PROSITE" id="PS51704">
    <property type="entry name" value="GP_PDE"/>
    <property type="match status" value="1"/>
</dbReference>
<dbReference type="SUPFAM" id="SSF51695">
    <property type="entry name" value="PLC-like phosphodiesterases"/>
    <property type="match status" value="1"/>
</dbReference>
<evidence type="ECO:0000313" key="3">
    <source>
        <dbReference type="Proteomes" id="UP001284033"/>
    </source>
</evidence>
<gene>
    <name evidence="2" type="ORF">PG303_09600</name>
</gene>
<feature type="domain" description="GP-PDE" evidence="1">
    <location>
        <begin position="32"/>
        <end position="282"/>
    </location>
</feature>
<dbReference type="InterPro" id="IPR030395">
    <property type="entry name" value="GP_PDE_dom"/>
</dbReference>
<comment type="caution">
    <text evidence="2">The sequence shown here is derived from an EMBL/GenBank/DDBJ whole genome shotgun (WGS) entry which is preliminary data.</text>
</comment>
<evidence type="ECO:0000259" key="1">
    <source>
        <dbReference type="PROSITE" id="PS51704"/>
    </source>
</evidence>
<dbReference type="Proteomes" id="UP001284033">
    <property type="component" value="Unassembled WGS sequence"/>
</dbReference>